<dbReference type="OMA" id="HAFMFAS"/>
<evidence type="ECO:0000256" key="1">
    <source>
        <dbReference type="SAM" id="Coils"/>
    </source>
</evidence>
<protein>
    <submittedName>
        <fullName evidence="3">Uncharacterized protein</fullName>
    </submittedName>
</protein>
<organism evidence="3 4">
    <name type="scientific">Emiliania huxleyi (strain CCMP1516)</name>
    <dbReference type="NCBI Taxonomy" id="280463"/>
    <lineage>
        <taxon>Eukaryota</taxon>
        <taxon>Haptista</taxon>
        <taxon>Haptophyta</taxon>
        <taxon>Prymnesiophyceae</taxon>
        <taxon>Isochrysidales</taxon>
        <taxon>Noelaerhabdaceae</taxon>
        <taxon>Emiliania</taxon>
    </lineage>
</organism>
<feature type="compositionally biased region" description="Low complexity" evidence="2">
    <location>
        <begin position="24"/>
        <end position="42"/>
    </location>
</feature>
<dbReference type="RefSeq" id="XP_005765925.1">
    <property type="nucleotide sequence ID" value="XM_005765868.1"/>
</dbReference>
<feature type="region of interest" description="Disordered" evidence="2">
    <location>
        <begin position="17"/>
        <end position="46"/>
    </location>
</feature>
<evidence type="ECO:0000256" key="2">
    <source>
        <dbReference type="SAM" id="MobiDB-lite"/>
    </source>
</evidence>
<dbReference type="Proteomes" id="UP000013827">
    <property type="component" value="Unassembled WGS sequence"/>
</dbReference>
<feature type="region of interest" description="Disordered" evidence="2">
    <location>
        <begin position="472"/>
        <end position="534"/>
    </location>
</feature>
<proteinExistence type="predicted"/>
<feature type="coiled-coil region" evidence="1">
    <location>
        <begin position="329"/>
        <end position="377"/>
    </location>
</feature>
<dbReference type="EnsemblProtists" id="EOD13496">
    <property type="protein sequence ID" value="EOD13496"/>
    <property type="gene ID" value="EMIHUDRAFT_103797"/>
</dbReference>
<dbReference type="GeneID" id="17259632"/>
<name>A0A0D3IQG1_EMIH1</name>
<reference evidence="3" key="2">
    <citation type="submission" date="2024-10" db="UniProtKB">
        <authorList>
            <consortium name="EnsemblProtists"/>
        </authorList>
    </citation>
    <scope>IDENTIFICATION</scope>
</reference>
<dbReference type="PaxDb" id="2903-EOD13496"/>
<feature type="compositionally biased region" description="Low complexity" evidence="2">
    <location>
        <begin position="476"/>
        <end position="494"/>
    </location>
</feature>
<evidence type="ECO:0000313" key="3">
    <source>
        <dbReference type="EnsemblProtists" id="EOD13496"/>
    </source>
</evidence>
<sequence>MSCWASVVTSAVQEGLTAEPVQGSPEGAGAAAAATDPNAESAADAHMEEAAAIAREGRDRLRAAAARGVRLLRGSPSVAELVAEVEAWLVEGGRVQARLEGALESAASAIAASSESADRARAEARACRRAFELHLAQGARGARDVARRQLDAARELDALRRSAHEEREHAASQAEAELQRRDAALRDVRASAEKGEARAAAKLREALEGREASAALARDLQAQLTTANARLAAALLASSSQDAQLERGACDEAAEAERRSGAAREAEFDAERAELLRRCGELEEALAEAERTTGRARAAATQGSSLLHAAETSRLAAQHVAEEREAALREEAEHSRQLLVRELQEQRIEAATAAEEADEARSQLAQCAARIAEAERAADARTEQATCLPHAPSSHSPAEAGRRADAAASAERLRREEAAAAARLQSVVERHRREREGWEREAEELHARAAAAAATADTAAAQLVALTGALERERAQATTGPAARTAAGAVRSGPPHSPPSPGATAGRTPREPVLHSLHPGAASAPPPGTPADPLMQATLRELLDAW</sequence>
<feature type="compositionally biased region" description="Basic and acidic residues" evidence="2">
    <location>
        <begin position="400"/>
        <end position="411"/>
    </location>
</feature>
<keyword evidence="1" id="KW-0175">Coiled coil</keyword>
<dbReference type="AlphaFoldDB" id="A0A0D3IQG1"/>
<evidence type="ECO:0000313" key="4">
    <source>
        <dbReference type="Proteomes" id="UP000013827"/>
    </source>
</evidence>
<feature type="region of interest" description="Disordered" evidence="2">
    <location>
        <begin position="381"/>
        <end position="411"/>
    </location>
</feature>
<keyword evidence="4" id="KW-1185">Reference proteome</keyword>
<dbReference type="KEGG" id="ehx:EMIHUDRAFT_103797"/>
<dbReference type="HOGENOM" id="CLU_499168_0_0_1"/>
<accession>A0A0D3IQG1</accession>
<reference evidence="4" key="1">
    <citation type="journal article" date="2013" name="Nature">
        <title>Pan genome of the phytoplankton Emiliania underpins its global distribution.</title>
        <authorList>
            <person name="Read B.A."/>
            <person name="Kegel J."/>
            <person name="Klute M.J."/>
            <person name="Kuo A."/>
            <person name="Lefebvre S.C."/>
            <person name="Maumus F."/>
            <person name="Mayer C."/>
            <person name="Miller J."/>
            <person name="Monier A."/>
            <person name="Salamov A."/>
            <person name="Young J."/>
            <person name="Aguilar M."/>
            <person name="Claverie J.M."/>
            <person name="Frickenhaus S."/>
            <person name="Gonzalez K."/>
            <person name="Herman E.K."/>
            <person name="Lin Y.C."/>
            <person name="Napier J."/>
            <person name="Ogata H."/>
            <person name="Sarno A.F."/>
            <person name="Shmutz J."/>
            <person name="Schroeder D."/>
            <person name="de Vargas C."/>
            <person name="Verret F."/>
            <person name="von Dassow P."/>
            <person name="Valentin K."/>
            <person name="Van de Peer Y."/>
            <person name="Wheeler G."/>
            <person name="Dacks J.B."/>
            <person name="Delwiche C.F."/>
            <person name="Dyhrman S.T."/>
            <person name="Glockner G."/>
            <person name="John U."/>
            <person name="Richards T."/>
            <person name="Worden A.Z."/>
            <person name="Zhang X."/>
            <person name="Grigoriev I.V."/>
            <person name="Allen A.E."/>
            <person name="Bidle K."/>
            <person name="Borodovsky M."/>
            <person name="Bowler C."/>
            <person name="Brownlee C."/>
            <person name="Cock J.M."/>
            <person name="Elias M."/>
            <person name="Gladyshev V.N."/>
            <person name="Groth M."/>
            <person name="Guda C."/>
            <person name="Hadaegh A."/>
            <person name="Iglesias-Rodriguez M.D."/>
            <person name="Jenkins J."/>
            <person name="Jones B.M."/>
            <person name="Lawson T."/>
            <person name="Leese F."/>
            <person name="Lindquist E."/>
            <person name="Lobanov A."/>
            <person name="Lomsadze A."/>
            <person name="Malik S.B."/>
            <person name="Marsh M.E."/>
            <person name="Mackinder L."/>
            <person name="Mock T."/>
            <person name="Mueller-Roeber B."/>
            <person name="Pagarete A."/>
            <person name="Parker M."/>
            <person name="Probert I."/>
            <person name="Quesneville H."/>
            <person name="Raines C."/>
            <person name="Rensing S.A."/>
            <person name="Riano-Pachon D.M."/>
            <person name="Richier S."/>
            <person name="Rokitta S."/>
            <person name="Shiraiwa Y."/>
            <person name="Soanes D.M."/>
            <person name="van der Giezen M."/>
            <person name="Wahlund T.M."/>
            <person name="Williams B."/>
            <person name="Wilson W."/>
            <person name="Wolfe G."/>
            <person name="Wurch L.L."/>
        </authorList>
    </citation>
    <scope>NUCLEOTIDE SEQUENCE</scope>
</reference>